<evidence type="ECO:0000313" key="1">
    <source>
        <dbReference type="EMBL" id="OSJ35225.1"/>
    </source>
</evidence>
<proteinExistence type="predicted"/>
<dbReference type="AlphaFoldDB" id="A0A1Y2JV73"/>
<protein>
    <submittedName>
        <fullName evidence="1">Uncharacterized protein</fullName>
    </submittedName>
</protein>
<sequence>MLAAGELTNIEQTLAAIDTASEPCLTLRQTFPHLAWICCEASDMTQSPFRRVGQFDLHLLDSGGQCAQITSDPQRASGIVLAKRSGNS</sequence>
<evidence type="ECO:0000313" key="2">
    <source>
        <dbReference type="Proteomes" id="UP000193335"/>
    </source>
</evidence>
<accession>A0A1Y2JV73</accession>
<reference evidence="1 2" key="1">
    <citation type="submission" date="2017-03" db="EMBL/GenBank/DDBJ databases">
        <title>Whole genome sequences of fourteen strains of Bradyrhizobium canariense and one strain of Bradyrhizobium japonicum isolated from Lupinus (Papilionoideae: Genisteae) species in Algeria.</title>
        <authorList>
            <person name="Crovadore J."/>
            <person name="Chekireb D."/>
            <person name="Brachmann A."/>
            <person name="Chablais R."/>
            <person name="Cochard B."/>
            <person name="Lefort F."/>
        </authorList>
    </citation>
    <scope>NUCLEOTIDE SEQUENCE [LARGE SCALE GENOMIC DNA]</scope>
    <source>
        <strain evidence="1 2">UBMA197</strain>
    </source>
</reference>
<dbReference type="EMBL" id="NAFL01000221">
    <property type="protein sequence ID" value="OSJ35225.1"/>
    <property type="molecule type" value="Genomic_DNA"/>
</dbReference>
<name>A0A1Y2JV73_BRAJP</name>
<comment type="caution">
    <text evidence="1">The sequence shown here is derived from an EMBL/GenBank/DDBJ whole genome shotgun (WGS) entry which is preliminary data.</text>
</comment>
<organism evidence="1 2">
    <name type="scientific">Bradyrhizobium japonicum</name>
    <dbReference type="NCBI Taxonomy" id="375"/>
    <lineage>
        <taxon>Bacteria</taxon>
        <taxon>Pseudomonadati</taxon>
        <taxon>Pseudomonadota</taxon>
        <taxon>Alphaproteobacteria</taxon>
        <taxon>Hyphomicrobiales</taxon>
        <taxon>Nitrobacteraceae</taxon>
        <taxon>Bradyrhizobium</taxon>
    </lineage>
</organism>
<dbReference type="Proteomes" id="UP000193335">
    <property type="component" value="Unassembled WGS sequence"/>
</dbReference>
<gene>
    <name evidence="1" type="ORF">BSZ19_09360</name>
</gene>